<dbReference type="Pfam" id="PF07690">
    <property type="entry name" value="MFS_1"/>
    <property type="match status" value="1"/>
</dbReference>
<feature type="transmembrane region" description="Helical" evidence="6">
    <location>
        <begin position="12"/>
        <end position="35"/>
    </location>
</feature>
<dbReference type="PANTHER" id="PTHR23513">
    <property type="entry name" value="INTEGRAL MEMBRANE EFFLUX PROTEIN-RELATED"/>
    <property type="match status" value="1"/>
</dbReference>
<keyword evidence="2" id="KW-1003">Cell membrane</keyword>
<feature type="transmembrane region" description="Helical" evidence="6">
    <location>
        <begin position="291"/>
        <end position="309"/>
    </location>
</feature>
<evidence type="ECO:0000256" key="3">
    <source>
        <dbReference type="ARBA" id="ARBA00022692"/>
    </source>
</evidence>
<dbReference type="EMBL" id="FOAZ01000003">
    <property type="protein sequence ID" value="SEK74792.1"/>
    <property type="molecule type" value="Genomic_DNA"/>
</dbReference>
<sequence length="415" mass="43761">MRSSLWRHRDFLLLWGGGSASDLGSAVSTLLIPLLAVRELGVSTFQAALLVLAQRLPGVVFSLPAGVVVDRLCKRRLMIWCELLSLLAITSVPVAAAVGRVHLWQLYLVAAVVGSLRIFFGVADQSYLPAVLAREQLVDGNAKLNATETAADAAGPALGAALASAFTVSRALAFDAFTYAVSAVTLLLMRTPDPRPDPARAAGPSVGFRAAMTEGLRYVWRDPVLRAISCCTATANLGIFAVVSLEVVYLVRGLHTPSPEVGLVLGVGVLGGFVGSLAARPLAVRVGNARVMWLSLVVCTPFALLMPLSTSGVGLVYYSLGWAIFNGGGAVYQTAQIAYRQSSVPRELLGRVNAGIRWVVWGTMPLGALLGGSLGTWLGLRGALWVATGVLACTGLWLLASPLRGWREIPEPQPA</sequence>
<dbReference type="Proteomes" id="UP000183015">
    <property type="component" value="Unassembled WGS sequence"/>
</dbReference>
<dbReference type="PANTHER" id="PTHR23513:SF6">
    <property type="entry name" value="MAJOR FACILITATOR SUPERFAMILY ASSOCIATED DOMAIN-CONTAINING PROTEIN"/>
    <property type="match status" value="1"/>
</dbReference>
<evidence type="ECO:0000259" key="7">
    <source>
        <dbReference type="PROSITE" id="PS50850"/>
    </source>
</evidence>
<feature type="domain" description="Major facilitator superfamily (MFS) profile" evidence="7">
    <location>
        <begin position="224"/>
        <end position="415"/>
    </location>
</feature>
<feature type="transmembrane region" description="Helical" evidence="6">
    <location>
        <begin position="224"/>
        <end position="249"/>
    </location>
</feature>
<dbReference type="GO" id="GO:0005886">
    <property type="term" value="C:plasma membrane"/>
    <property type="evidence" value="ECO:0007669"/>
    <property type="project" value="UniProtKB-SubCell"/>
</dbReference>
<gene>
    <name evidence="8" type="ORF">SAMN05414137_103327</name>
</gene>
<dbReference type="GO" id="GO:0022857">
    <property type="term" value="F:transmembrane transporter activity"/>
    <property type="evidence" value="ECO:0007669"/>
    <property type="project" value="InterPro"/>
</dbReference>
<protein>
    <submittedName>
        <fullName evidence="8">Predicted arabinose efflux permease, MFS family</fullName>
    </submittedName>
</protein>
<dbReference type="eggNOG" id="COG2814">
    <property type="taxonomic scope" value="Bacteria"/>
</dbReference>
<keyword evidence="5 6" id="KW-0472">Membrane</keyword>
<proteinExistence type="predicted"/>
<feature type="transmembrane region" description="Helical" evidence="6">
    <location>
        <begin position="47"/>
        <end position="70"/>
    </location>
</feature>
<feature type="transmembrane region" description="Helical" evidence="6">
    <location>
        <begin position="315"/>
        <end position="335"/>
    </location>
</feature>
<keyword evidence="3 6" id="KW-0812">Transmembrane</keyword>
<feature type="transmembrane region" description="Helical" evidence="6">
    <location>
        <begin position="77"/>
        <end position="98"/>
    </location>
</feature>
<keyword evidence="9" id="KW-1185">Reference proteome</keyword>
<evidence type="ECO:0000256" key="5">
    <source>
        <dbReference type="ARBA" id="ARBA00023136"/>
    </source>
</evidence>
<keyword evidence="4 6" id="KW-1133">Transmembrane helix</keyword>
<evidence type="ECO:0000256" key="1">
    <source>
        <dbReference type="ARBA" id="ARBA00004651"/>
    </source>
</evidence>
<dbReference type="SUPFAM" id="SSF103473">
    <property type="entry name" value="MFS general substrate transporter"/>
    <property type="match status" value="1"/>
</dbReference>
<feature type="transmembrane region" description="Helical" evidence="6">
    <location>
        <begin position="356"/>
        <end position="377"/>
    </location>
</feature>
<reference evidence="9" key="1">
    <citation type="submission" date="2016-10" db="EMBL/GenBank/DDBJ databases">
        <authorList>
            <person name="Varghese N."/>
        </authorList>
    </citation>
    <scope>NUCLEOTIDE SEQUENCE [LARGE SCALE GENOMIC DNA]</scope>
    <source>
        <strain evidence="9">DSM 45096 / BCRC 16803 / CGMCC 4.1857 / CIP 109030 / JCM 12277 / KCTC 19219 / NBRC 100920 / 33214</strain>
    </source>
</reference>
<evidence type="ECO:0000256" key="2">
    <source>
        <dbReference type="ARBA" id="ARBA00022475"/>
    </source>
</evidence>
<dbReference type="RefSeq" id="WP_161791311.1">
    <property type="nucleotide sequence ID" value="NZ_BBPN01000034.1"/>
</dbReference>
<dbReference type="Gene3D" id="1.20.1250.20">
    <property type="entry name" value="MFS general substrate transporter like domains"/>
    <property type="match status" value="1"/>
</dbReference>
<dbReference type="CDD" id="cd06173">
    <property type="entry name" value="MFS_MefA_like"/>
    <property type="match status" value="1"/>
</dbReference>
<dbReference type="InterPro" id="IPR020846">
    <property type="entry name" value="MFS_dom"/>
</dbReference>
<evidence type="ECO:0000313" key="9">
    <source>
        <dbReference type="Proteomes" id="UP000183015"/>
    </source>
</evidence>
<comment type="subcellular location">
    <subcellularLocation>
        <location evidence="1">Cell membrane</location>
        <topology evidence="1">Multi-pass membrane protein</topology>
    </subcellularLocation>
</comment>
<dbReference type="AlphaFoldDB" id="A0A1H7JJT4"/>
<name>A0A1H7JJT4_STRJI</name>
<feature type="transmembrane region" description="Helical" evidence="6">
    <location>
        <begin position="383"/>
        <end position="400"/>
    </location>
</feature>
<feature type="transmembrane region" description="Helical" evidence="6">
    <location>
        <begin position="104"/>
        <end position="123"/>
    </location>
</feature>
<dbReference type="PROSITE" id="PS50850">
    <property type="entry name" value="MFS"/>
    <property type="match status" value="1"/>
</dbReference>
<evidence type="ECO:0000256" key="4">
    <source>
        <dbReference type="ARBA" id="ARBA00022989"/>
    </source>
</evidence>
<evidence type="ECO:0000313" key="8">
    <source>
        <dbReference type="EMBL" id="SEK74792.1"/>
    </source>
</evidence>
<evidence type="ECO:0000256" key="6">
    <source>
        <dbReference type="SAM" id="Phobius"/>
    </source>
</evidence>
<accession>A0A1H7JJT4</accession>
<dbReference type="InterPro" id="IPR011701">
    <property type="entry name" value="MFS"/>
</dbReference>
<feature type="transmembrane region" description="Helical" evidence="6">
    <location>
        <begin position="261"/>
        <end position="279"/>
    </location>
</feature>
<organism evidence="8 9">
    <name type="scientific">Streptacidiphilus jiangxiensis</name>
    <dbReference type="NCBI Taxonomy" id="235985"/>
    <lineage>
        <taxon>Bacteria</taxon>
        <taxon>Bacillati</taxon>
        <taxon>Actinomycetota</taxon>
        <taxon>Actinomycetes</taxon>
        <taxon>Kitasatosporales</taxon>
        <taxon>Streptomycetaceae</taxon>
        <taxon>Streptacidiphilus</taxon>
    </lineage>
</organism>
<dbReference type="STRING" id="235985.SAMN05414137_103327"/>
<dbReference type="InterPro" id="IPR036259">
    <property type="entry name" value="MFS_trans_sf"/>
</dbReference>